<evidence type="ECO:0000313" key="2">
    <source>
        <dbReference type="EMBL" id="MBB5897285.1"/>
    </source>
</evidence>
<evidence type="ECO:0000313" key="3">
    <source>
        <dbReference type="Proteomes" id="UP000585638"/>
    </source>
</evidence>
<proteinExistence type="predicted"/>
<accession>A0A7W9KRB5</accession>
<organism evidence="2 3">
    <name type="scientific">Kutzneria kofuensis</name>
    <dbReference type="NCBI Taxonomy" id="103725"/>
    <lineage>
        <taxon>Bacteria</taxon>
        <taxon>Bacillati</taxon>
        <taxon>Actinomycetota</taxon>
        <taxon>Actinomycetes</taxon>
        <taxon>Pseudonocardiales</taxon>
        <taxon>Pseudonocardiaceae</taxon>
        <taxon>Kutzneria</taxon>
    </lineage>
</organism>
<comment type="caution">
    <text evidence="2">The sequence shown here is derived from an EMBL/GenBank/DDBJ whole genome shotgun (WGS) entry which is preliminary data.</text>
</comment>
<reference evidence="2 3" key="1">
    <citation type="submission" date="2020-08" db="EMBL/GenBank/DDBJ databases">
        <title>Sequencing the genomes of 1000 actinobacteria strains.</title>
        <authorList>
            <person name="Klenk H.-P."/>
        </authorList>
    </citation>
    <scope>NUCLEOTIDE SEQUENCE [LARGE SCALE GENOMIC DNA]</scope>
    <source>
        <strain evidence="2 3">DSM 43851</strain>
    </source>
</reference>
<protein>
    <submittedName>
        <fullName evidence="2">Uncharacterized protein</fullName>
    </submittedName>
</protein>
<name>A0A7W9KRB5_9PSEU</name>
<feature type="region of interest" description="Disordered" evidence="1">
    <location>
        <begin position="80"/>
        <end position="101"/>
    </location>
</feature>
<dbReference type="RefSeq" id="WP_184869729.1">
    <property type="nucleotide sequence ID" value="NZ_BAAAWY010000057.1"/>
</dbReference>
<evidence type="ECO:0000256" key="1">
    <source>
        <dbReference type="SAM" id="MobiDB-lite"/>
    </source>
</evidence>
<dbReference type="Proteomes" id="UP000585638">
    <property type="component" value="Unassembled WGS sequence"/>
</dbReference>
<sequence length="101" mass="11127">MPRPLLFLDVDGTLIPFGGVTYSSYHTDSPDPLLTRLDPAHGARLCALSCELVWATTWLSDANDLIAPLLGLPPLPVVDRPDTDDEEPPGLHWKTWPRLAD</sequence>
<dbReference type="AlphaFoldDB" id="A0A7W9KRB5"/>
<keyword evidence="3" id="KW-1185">Reference proteome</keyword>
<gene>
    <name evidence="2" type="ORF">BJ998_008544</name>
</gene>
<dbReference type="EMBL" id="JACHIR010000002">
    <property type="protein sequence ID" value="MBB5897285.1"/>
    <property type="molecule type" value="Genomic_DNA"/>
</dbReference>